<dbReference type="CDD" id="cd02440">
    <property type="entry name" value="AdoMet_MTases"/>
    <property type="match status" value="1"/>
</dbReference>
<dbReference type="RefSeq" id="WP_208086727.1">
    <property type="nucleotide sequence ID" value="NZ_CP086136.1"/>
</dbReference>
<accession>A0A939M7J2</accession>
<proteinExistence type="predicted"/>
<dbReference type="AlphaFoldDB" id="A0A939M7J2"/>
<gene>
    <name evidence="3" type="ORF">J4G43_026000</name>
    <name evidence="2" type="ORF">J4G43_28000</name>
</gene>
<dbReference type="InterPro" id="IPR013216">
    <property type="entry name" value="Methyltransf_11"/>
</dbReference>
<evidence type="ECO:0000313" key="2">
    <source>
        <dbReference type="EMBL" id="MBO1864631.1"/>
    </source>
</evidence>
<dbReference type="EMBL" id="CP086136">
    <property type="protein sequence ID" value="UEM08276.1"/>
    <property type="molecule type" value="Genomic_DNA"/>
</dbReference>
<feature type="domain" description="Methyltransferase type 11" evidence="1">
    <location>
        <begin position="84"/>
        <end position="161"/>
    </location>
</feature>
<reference evidence="3 4" key="2">
    <citation type="journal article" date="2022" name="Int. J. Syst. Evol. Microbiol.">
        <title>Strains of Bradyrhizobium barranii sp. nov. associated with legumes native to Canada are symbionts of soybeans and belong to different subspecies (subsp. barranii subsp. nov. and subsp. apii subsp. nov.) and symbiovars (sv. glycinearum and sv. septentrionale).</title>
        <authorList>
            <person name="Bromfield E.S.P."/>
            <person name="Cloutier S."/>
            <person name="Wasai-Hara S."/>
            <person name="Minamisawa K."/>
        </authorList>
    </citation>
    <scope>NUCLEOTIDE SEQUENCE [LARGE SCALE GENOMIC DNA]</scope>
    <source>
        <strain evidence="3 4">144S4</strain>
    </source>
</reference>
<evidence type="ECO:0000259" key="1">
    <source>
        <dbReference type="Pfam" id="PF08241"/>
    </source>
</evidence>
<name>A0A939M7J2_9BRAD</name>
<keyword evidence="2" id="KW-0808">Transferase</keyword>
<keyword evidence="2" id="KW-0489">Methyltransferase</keyword>
<dbReference type="SUPFAM" id="SSF53335">
    <property type="entry name" value="S-adenosyl-L-methionine-dependent methyltransferases"/>
    <property type="match status" value="1"/>
</dbReference>
<protein>
    <submittedName>
        <fullName evidence="2">Class I SAM-dependent methyltransferase</fullName>
    </submittedName>
</protein>
<evidence type="ECO:0000313" key="4">
    <source>
        <dbReference type="Proteomes" id="UP000664702"/>
    </source>
</evidence>
<sequence length="270" mass="29748">MGILAGERKSAGSWCLGVIGQMANTVGSHFFPEIAAGGFSRVDGTIQFWQRVGALVGPDSVVLDFGAGRGAGQSEDSVAYRRSLRSLKGRVRELVGVDVDPAVTTNKALDRAFVITPDGELPIADHSIDVIVSDFVFEHLQDPARAARELDRVLKPGGWICARTPNRYGYIALANRMIPDRLHARIIQSAQDDRKGEDVFPAVYRLNTASAFKRHFPASRYDLYVIPWDAEPAYYFGSKLLYSLLLAVQHCTPAPFKTVLTAFMRKRPVP</sequence>
<reference evidence="2" key="1">
    <citation type="submission" date="2021-03" db="EMBL/GenBank/DDBJ databases">
        <title>Whole Genome Sequence of Bradyrhizobium sp. Strain 144S4.</title>
        <authorList>
            <person name="Bromfield E.S.P."/>
            <person name="Cloutier S."/>
        </authorList>
    </citation>
    <scope>NUCLEOTIDE SEQUENCE [LARGE SCALE GENOMIC DNA]</scope>
    <source>
        <strain evidence="2">144S4</strain>
    </source>
</reference>
<dbReference type="Pfam" id="PF08241">
    <property type="entry name" value="Methyltransf_11"/>
    <property type="match status" value="1"/>
</dbReference>
<organism evidence="2">
    <name type="scientific">Bradyrhizobium barranii subsp. barranii</name>
    <dbReference type="NCBI Taxonomy" id="2823807"/>
    <lineage>
        <taxon>Bacteria</taxon>
        <taxon>Pseudomonadati</taxon>
        <taxon>Pseudomonadota</taxon>
        <taxon>Alphaproteobacteria</taxon>
        <taxon>Hyphomicrobiales</taxon>
        <taxon>Nitrobacteraceae</taxon>
        <taxon>Bradyrhizobium</taxon>
        <taxon>Bradyrhizobium barranii</taxon>
    </lineage>
</organism>
<evidence type="ECO:0000313" key="3">
    <source>
        <dbReference type="EMBL" id="UEM08276.1"/>
    </source>
</evidence>
<dbReference type="Proteomes" id="UP000664702">
    <property type="component" value="Chromosome"/>
</dbReference>
<dbReference type="InterPro" id="IPR029063">
    <property type="entry name" value="SAM-dependent_MTases_sf"/>
</dbReference>
<dbReference type="KEGG" id="bban:J4G43_026000"/>
<dbReference type="GO" id="GO:0032259">
    <property type="term" value="P:methylation"/>
    <property type="evidence" value="ECO:0007669"/>
    <property type="project" value="UniProtKB-KW"/>
</dbReference>
<dbReference type="GO" id="GO:0008757">
    <property type="term" value="F:S-adenosylmethionine-dependent methyltransferase activity"/>
    <property type="evidence" value="ECO:0007669"/>
    <property type="project" value="InterPro"/>
</dbReference>
<dbReference type="Gene3D" id="3.40.50.150">
    <property type="entry name" value="Vaccinia Virus protein VP39"/>
    <property type="match status" value="1"/>
</dbReference>
<dbReference type="EMBL" id="JAGEMI010000001">
    <property type="protein sequence ID" value="MBO1864631.1"/>
    <property type="molecule type" value="Genomic_DNA"/>
</dbReference>